<proteinExistence type="predicted"/>
<reference evidence="2" key="1">
    <citation type="journal article" date="2022" name="Mol. Ecol. Resour.">
        <title>The genomes of chicory, endive, great burdock and yacon provide insights into Asteraceae palaeo-polyploidization history and plant inulin production.</title>
        <authorList>
            <person name="Fan W."/>
            <person name="Wang S."/>
            <person name="Wang H."/>
            <person name="Wang A."/>
            <person name="Jiang F."/>
            <person name="Liu H."/>
            <person name="Zhao H."/>
            <person name="Xu D."/>
            <person name="Zhang Y."/>
        </authorList>
    </citation>
    <scope>NUCLEOTIDE SEQUENCE [LARGE SCALE GENOMIC DNA]</scope>
    <source>
        <strain evidence="2">cv. Niubang</strain>
    </source>
</reference>
<keyword evidence="2" id="KW-1185">Reference proteome</keyword>
<evidence type="ECO:0000313" key="2">
    <source>
        <dbReference type="Proteomes" id="UP001055879"/>
    </source>
</evidence>
<name>A0ACB9FLL8_ARCLA</name>
<comment type="caution">
    <text evidence="1">The sequence shown here is derived from an EMBL/GenBank/DDBJ whole genome shotgun (WGS) entry which is preliminary data.</text>
</comment>
<sequence length="113" mass="12393">MGDGGGGSGVTGLFIASIQQQSATFQRSHHRSPAPHFSNRRSSLLSSGIKIELCLCIFAHKYLQTNLISKGTTESEALRRRLSSPSQFVFQVFRKLGFLLVNFIRYDVGNGGC</sequence>
<reference evidence="1 2" key="2">
    <citation type="journal article" date="2022" name="Mol. Ecol. Resour.">
        <title>The genomes of chicory, endive, great burdock and yacon provide insights into Asteraceae paleo-polyploidization history and plant inulin production.</title>
        <authorList>
            <person name="Fan W."/>
            <person name="Wang S."/>
            <person name="Wang H."/>
            <person name="Wang A."/>
            <person name="Jiang F."/>
            <person name="Liu H."/>
            <person name="Zhao H."/>
            <person name="Xu D."/>
            <person name="Zhang Y."/>
        </authorList>
    </citation>
    <scope>NUCLEOTIDE SEQUENCE [LARGE SCALE GENOMIC DNA]</scope>
    <source>
        <strain evidence="2">cv. Niubang</strain>
    </source>
</reference>
<dbReference type="EMBL" id="CM042047">
    <property type="protein sequence ID" value="KAI3771693.1"/>
    <property type="molecule type" value="Genomic_DNA"/>
</dbReference>
<evidence type="ECO:0000313" key="1">
    <source>
        <dbReference type="EMBL" id="KAI3771693.1"/>
    </source>
</evidence>
<dbReference type="Proteomes" id="UP001055879">
    <property type="component" value="Linkage Group LG01"/>
</dbReference>
<organism evidence="1 2">
    <name type="scientific">Arctium lappa</name>
    <name type="common">Greater burdock</name>
    <name type="synonym">Lappa major</name>
    <dbReference type="NCBI Taxonomy" id="4217"/>
    <lineage>
        <taxon>Eukaryota</taxon>
        <taxon>Viridiplantae</taxon>
        <taxon>Streptophyta</taxon>
        <taxon>Embryophyta</taxon>
        <taxon>Tracheophyta</taxon>
        <taxon>Spermatophyta</taxon>
        <taxon>Magnoliopsida</taxon>
        <taxon>eudicotyledons</taxon>
        <taxon>Gunneridae</taxon>
        <taxon>Pentapetalae</taxon>
        <taxon>asterids</taxon>
        <taxon>campanulids</taxon>
        <taxon>Asterales</taxon>
        <taxon>Asteraceae</taxon>
        <taxon>Carduoideae</taxon>
        <taxon>Cardueae</taxon>
        <taxon>Arctiinae</taxon>
        <taxon>Arctium</taxon>
    </lineage>
</organism>
<protein>
    <submittedName>
        <fullName evidence="1">Uncharacterized protein</fullName>
    </submittedName>
</protein>
<gene>
    <name evidence="1" type="ORF">L6452_02860</name>
</gene>
<accession>A0ACB9FLL8</accession>